<protein>
    <submittedName>
        <fullName evidence="2">Uncharacterized protein</fullName>
    </submittedName>
</protein>
<dbReference type="AlphaFoldDB" id="A0A0S4X5C5"/>
<reference evidence="2" key="1">
    <citation type="submission" date="2015-10" db="EMBL/GenBank/DDBJ databases">
        <authorList>
            <person name="Gilbert D.G."/>
        </authorList>
    </citation>
    <scope>NUCLEOTIDE SEQUENCE</scope>
    <source>
        <strain evidence="2">Phyl III-seqv23</strain>
    </source>
</reference>
<name>A0A0S4X5C5_RALSL</name>
<evidence type="ECO:0000313" key="2">
    <source>
        <dbReference type="EMBL" id="CUV59142.1"/>
    </source>
</evidence>
<organism evidence="2">
    <name type="scientific">Ralstonia solanacearum</name>
    <name type="common">Pseudomonas solanacearum</name>
    <dbReference type="NCBI Taxonomy" id="305"/>
    <lineage>
        <taxon>Bacteria</taxon>
        <taxon>Pseudomonadati</taxon>
        <taxon>Pseudomonadota</taxon>
        <taxon>Betaproteobacteria</taxon>
        <taxon>Burkholderiales</taxon>
        <taxon>Burkholderiaceae</taxon>
        <taxon>Ralstonia</taxon>
        <taxon>Ralstonia solanacearum species complex</taxon>
    </lineage>
</organism>
<accession>A0A0S4X5C5</accession>
<gene>
    <name evidence="2" type="ORF">RD1301_v1_270032</name>
    <name evidence="1" type="ORF">TF3108_v1_130032</name>
</gene>
<dbReference type="EMBL" id="LN899826">
    <property type="protein sequence ID" value="CUV38505.1"/>
    <property type="molecule type" value="Genomic_DNA"/>
</dbReference>
<dbReference type="EMBL" id="LN899822">
    <property type="protein sequence ID" value="CUV59142.1"/>
    <property type="molecule type" value="Genomic_DNA"/>
</dbReference>
<evidence type="ECO:0000313" key="1">
    <source>
        <dbReference type="EMBL" id="CUV38505.1"/>
    </source>
</evidence>
<sequence length="21" mass="2167">MSLGKGNVVTILHAQEAVNAD</sequence>
<proteinExistence type="predicted"/>